<proteinExistence type="predicted"/>
<keyword evidence="2" id="KW-1185">Reference proteome</keyword>
<evidence type="ECO:0000313" key="2">
    <source>
        <dbReference type="Proteomes" id="UP000727907"/>
    </source>
</evidence>
<dbReference type="RefSeq" id="WP_216960257.1">
    <property type="nucleotide sequence ID" value="NZ_JAHOPB010000001.1"/>
</dbReference>
<accession>A0ABS6IIX0</accession>
<dbReference type="EMBL" id="JAHOPB010000001">
    <property type="protein sequence ID" value="MBU8874541.1"/>
    <property type="molecule type" value="Genomic_DNA"/>
</dbReference>
<gene>
    <name evidence="1" type="ORF">KQ910_12275</name>
</gene>
<organism evidence="1 2">
    <name type="scientific">Reyranella humidisoli</name>
    <dbReference type="NCBI Taxonomy" id="2849149"/>
    <lineage>
        <taxon>Bacteria</taxon>
        <taxon>Pseudomonadati</taxon>
        <taxon>Pseudomonadota</taxon>
        <taxon>Alphaproteobacteria</taxon>
        <taxon>Hyphomicrobiales</taxon>
        <taxon>Reyranellaceae</taxon>
        <taxon>Reyranella</taxon>
    </lineage>
</organism>
<evidence type="ECO:0008006" key="3">
    <source>
        <dbReference type="Google" id="ProtNLM"/>
    </source>
</evidence>
<dbReference type="Proteomes" id="UP000727907">
    <property type="component" value="Unassembled WGS sequence"/>
</dbReference>
<sequence>MKKRVAIVSSYNEECGAAYYSSRLLKHLLAAGYEVEVKRLPVSLLRLQSPTFLRRKGDQEIARIAREIAEFDAVFLQFEPGLYGTRAKTSYTRVLRLLKAAKCAVITVHGFDRQMSSRSLTAFGTNMLHLRPGAAVMGLIEGALDPVYESFWSYVRKSPHVKVMTFNRGDQVLLQRFFNLGQITNYPICYFDQEEVGEVRASLDRERFLAQYGLDPRYKYFAVCGFFAAYKGHLTAMKALEFLPDDWRLVLVGGEHPQALEPGRDIGGYVRQLLSFPLAADRPSSDGSLEVEGGLKTFLGGPVVRSDQVYRRELRDKLFAKSEFKYFFPTSEIKHRIHYLGQASDEEMPKFYAMLDYVVHPYMRTKEGQSGSGPATFALEFGSRALFSNAPVFREMGLYFEGAMQYFNIGNFMELADQLQRFDGFVPGLDAKRRTAIETYNPKGMVEAYRQLIEA</sequence>
<reference evidence="1 2" key="1">
    <citation type="submission" date="2021-06" db="EMBL/GenBank/DDBJ databases">
        <authorList>
            <person name="Lee D.H."/>
        </authorList>
    </citation>
    <scope>NUCLEOTIDE SEQUENCE [LARGE SCALE GENOMIC DNA]</scope>
    <source>
        <strain evidence="1 2">MMS21-HV4-11</strain>
    </source>
</reference>
<evidence type="ECO:0000313" key="1">
    <source>
        <dbReference type="EMBL" id="MBU8874541.1"/>
    </source>
</evidence>
<protein>
    <recommendedName>
        <fullName evidence="3">Glycosyltransferase subfamily 4-like N-terminal domain-containing protein</fullName>
    </recommendedName>
</protein>
<name>A0ABS6IIX0_9HYPH</name>
<comment type="caution">
    <text evidence="1">The sequence shown here is derived from an EMBL/GenBank/DDBJ whole genome shotgun (WGS) entry which is preliminary data.</text>
</comment>